<feature type="transmembrane region" description="Helical" evidence="1">
    <location>
        <begin position="43"/>
        <end position="61"/>
    </location>
</feature>
<organism evidence="2 3">
    <name type="scientific">Actinomadura mexicana</name>
    <dbReference type="NCBI Taxonomy" id="134959"/>
    <lineage>
        <taxon>Bacteria</taxon>
        <taxon>Bacillati</taxon>
        <taxon>Actinomycetota</taxon>
        <taxon>Actinomycetes</taxon>
        <taxon>Streptosporangiales</taxon>
        <taxon>Thermomonosporaceae</taxon>
        <taxon>Actinomadura</taxon>
    </lineage>
</organism>
<evidence type="ECO:0000256" key="1">
    <source>
        <dbReference type="SAM" id="Phobius"/>
    </source>
</evidence>
<gene>
    <name evidence="2" type="ORF">SAMN06265355_101530</name>
</gene>
<accession>A0A238UYX4</accession>
<dbReference type="AlphaFoldDB" id="A0A238UYX4"/>
<keyword evidence="1" id="KW-0812">Transmembrane</keyword>
<protein>
    <recommendedName>
        <fullName evidence="4">Major facilitator superfamily (MFS) profile domain-containing protein</fullName>
    </recommendedName>
</protein>
<sequence>MFAIASEAPTLAGATTVSAFQTGISLVPVLAGAALSAGAGLTAVAWIGAGLAAAVVPTVLLDRALSRRAQS</sequence>
<dbReference type="RefSeq" id="WP_218825907.1">
    <property type="nucleotide sequence ID" value="NZ_FZNP01000001.1"/>
</dbReference>
<dbReference type="Proteomes" id="UP000198420">
    <property type="component" value="Unassembled WGS sequence"/>
</dbReference>
<keyword evidence="3" id="KW-1185">Reference proteome</keyword>
<proteinExistence type="predicted"/>
<evidence type="ECO:0000313" key="2">
    <source>
        <dbReference type="EMBL" id="SNR26479.1"/>
    </source>
</evidence>
<evidence type="ECO:0008006" key="4">
    <source>
        <dbReference type="Google" id="ProtNLM"/>
    </source>
</evidence>
<keyword evidence="1" id="KW-1133">Transmembrane helix</keyword>
<keyword evidence="1" id="KW-0472">Membrane</keyword>
<evidence type="ECO:0000313" key="3">
    <source>
        <dbReference type="Proteomes" id="UP000198420"/>
    </source>
</evidence>
<name>A0A238UYX4_9ACTN</name>
<dbReference type="EMBL" id="FZNP01000001">
    <property type="protein sequence ID" value="SNR26479.1"/>
    <property type="molecule type" value="Genomic_DNA"/>
</dbReference>
<reference evidence="3" key="1">
    <citation type="submission" date="2017-06" db="EMBL/GenBank/DDBJ databases">
        <authorList>
            <person name="Varghese N."/>
            <person name="Submissions S."/>
        </authorList>
    </citation>
    <scope>NUCLEOTIDE SEQUENCE [LARGE SCALE GENOMIC DNA]</scope>
    <source>
        <strain evidence="3">DSM 44485</strain>
    </source>
</reference>